<organism evidence="1">
    <name type="scientific">hydrothermal vent metagenome</name>
    <dbReference type="NCBI Taxonomy" id="652676"/>
    <lineage>
        <taxon>unclassified sequences</taxon>
        <taxon>metagenomes</taxon>
        <taxon>ecological metagenomes</taxon>
    </lineage>
</organism>
<dbReference type="EMBL" id="UOGK01000727">
    <property type="protein sequence ID" value="VAX42618.1"/>
    <property type="molecule type" value="Genomic_DNA"/>
</dbReference>
<reference evidence="1" key="1">
    <citation type="submission" date="2018-06" db="EMBL/GenBank/DDBJ databases">
        <authorList>
            <person name="Zhirakovskaya E."/>
        </authorList>
    </citation>
    <scope>NUCLEOTIDE SEQUENCE</scope>
</reference>
<sequence>MFTLLAAATLAASLGTGQPHAQQTLPYYGYPGFAPDVTNGQLATLPPEDVTRVYTPGYSDYSGRLWIGEDVRDIRSRRATRRNPGKLAYGAADAHHSKVKVKVGSLVVSLSPWQQIEGEGWANFERGRQQWLAEHGYTGGVRTFVSPARVRAIQAAQASGAHASESKSESCEPSATIRLRKPNETGGRIKQVDSGVAGGLKIVAGDTPMRMSLPMTARAEVVERAIARGWVESEEETETKVANAAD</sequence>
<protein>
    <submittedName>
        <fullName evidence="1">Uncharacterized protein</fullName>
    </submittedName>
</protein>
<name>A0A3B1E110_9ZZZZ</name>
<proteinExistence type="predicted"/>
<accession>A0A3B1E110</accession>
<evidence type="ECO:0000313" key="1">
    <source>
        <dbReference type="EMBL" id="VAX42618.1"/>
    </source>
</evidence>
<dbReference type="AlphaFoldDB" id="A0A3B1E110"/>
<gene>
    <name evidence="1" type="ORF">MNBD_PLANCTO03-962</name>
</gene>